<gene>
    <name evidence="2" type="ORF">UW49_C0003G0024</name>
</gene>
<keyword evidence="1" id="KW-0812">Transmembrane</keyword>
<protein>
    <submittedName>
        <fullName evidence="2">Uncharacterized protein</fullName>
    </submittedName>
</protein>
<sequence>METNDDIKNLLAKNLESTEKALGILRKIHRAMLWQRIFAFAKWVVIAALVVVGFLQLQPLIRPFLDNYQNILKIFEQINTLPKK</sequence>
<proteinExistence type="predicted"/>
<keyword evidence="1" id="KW-1133">Transmembrane helix</keyword>
<dbReference type="EMBL" id="LCIN01000003">
    <property type="protein sequence ID" value="KKT57545.1"/>
    <property type="molecule type" value="Genomic_DNA"/>
</dbReference>
<keyword evidence="1" id="KW-0472">Membrane</keyword>
<dbReference type="AlphaFoldDB" id="A0A0G1IE90"/>
<organism evidence="2 3">
    <name type="scientific">Candidatus Giovannonibacteria bacterium GW2011_GWB1_44_23</name>
    <dbReference type="NCBI Taxonomy" id="1618652"/>
    <lineage>
        <taxon>Bacteria</taxon>
        <taxon>Candidatus Giovannoniibacteriota</taxon>
    </lineage>
</organism>
<comment type="caution">
    <text evidence="2">The sequence shown here is derived from an EMBL/GenBank/DDBJ whole genome shotgun (WGS) entry which is preliminary data.</text>
</comment>
<evidence type="ECO:0000313" key="2">
    <source>
        <dbReference type="EMBL" id="KKT57545.1"/>
    </source>
</evidence>
<evidence type="ECO:0000313" key="3">
    <source>
        <dbReference type="Proteomes" id="UP000033977"/>
    </source>
</evidence>
<name>A0A0G1IE90_9BACT</name>
<accession>A0A0G1IE90</accession>
<reference evidence="2 3" key="1">
    <citation type="journal article" date="2015" name="Nature">
        <title>rRNA introns, odd ribosomes, and small enigmatic genomes across a large radiation of phyla.</title>
        <authorList>
            <person name="Brown C.T."/>
            <person name="Hug L.A."/>
            <person name="Thomas B.C."/>
            <person name="Sharon I."/>
            <person name="Castelle C.J."/>
            <person name="Singh A."/>
            <person name="Wilkins M.J."/>
            <person name="Williams K.H."/>
            <person name="Banfield J.F."/>
        </authorList>
    </citation>
    <scope>NUCLEOTIDE SEQUENCE [LARGE SCALE GENOMIC DNA]</scope>
</reference>
<evidence type="ECO:0000256" key="1">
    <source>
        <dbReference type="SAM" id="Phobius"/>
    </source>
</evidence>
<feature type="transmembrane region" description="Helical" evidence="1">
    <location>
        <begin position="37"/>
        <end position="57"/>
    </location>
</feature>
<dbReference type="Proteomes" id="UP000033977">
    <property type="component" value="Unassembled WGS sequence"/>
</dbReference>